<keyword evidence="2" id="KW-1185">Reference proteome</keyword>
<comment type="caution">
    <text evidence="1">The sequence shown here is derived from an EMBL/GenBank/DDBJ whole genome shotgun (WGS) entry which is preliminary data.</text>
</comment>
<proteinExistence type="predicted"/>
<dbReference type="EMBL" id="JAAAHW010006351">
    <property type="protein sequence ID" value="KAF9962832.1"/>
    <property type="molecule type" value="Genomic_DNA"/>
</dbReference>
<gene>
    <name evidence="1" type="ORF">BGZ65_007693</name>
</gene>
<sequence length="66" mass="7508">MPYNTDRELICPVLAQPLFEVSEDGSAGCFFIEEGLRRTVPILQCAYDLNALLESMKTDVVMKRLR</sequence>
<protein>
    <submittedName>
        <fullName evidence="1">Uncharacterized protein</fullName>
    </submittedName>
</protein>
<evidence type="ECO:0000313" key="1">
    <source>
        <dbReference type="EMBL" id="KAF9962832.1"/>
    </source>
</evidence>
<dbReference type="Proteomes" id="UP000749646">
    <property type="component" value="Unassembled WGS sequence"/>
</dbReference>
<name>A0A9P6J4W6_9FUNG</name>
<dbReference type="AlphaFoldDB" id="A0A9P6J4W6"/>
<feature type="non-terminal residue" evidence="1">
    <location>
        <position position="66"/>
    </location>
</feature>
<organism evidence="1 2">
    <name type="scientific">Modicella reniformis</name>
    <dbReference type="NCBI Taxonomy" id="1440133"/>
    <lineage>
        <taxon>Eukaryota</taxon>
        <taxon>Fungi</taxon>
        <taxon>Fungi incertae sedis</taxon>
        <taxon>Mucoromycota</taxon>
        <taxon>Mortierellomycotina</taxon>
        <taxon>Mortierellomycetes</taxon>
        <taxon>Mortierellales</taxon>
        <taxon>Mortierellaceae</taxon>
        <taxon>Modicella</taxon>
    </lineage>
</organism>
<reference evidence="1" key="1">
    <citation type="journal article" date="2020" name="Fungal Divers.">
        <title>Resolving the Mortierellaceae phylogeny through synthesis of multi-gene phylogenetics and phylogenomics.</title>
        <authorList>
            <person name="Vandepol N."/>
            <person name="Liber J."/>
            <person name="Desiro A."/>
            <person name="Na H."/>
            <person name="Kennedy M."/>
            <person name="Barry K."/>
            <person name="Grigoriev I.V."/>
            <person name="Miller A.N."/>
            <person name="O'Donnell K."/>
            <person name="Stajich J.E."/>
            <person name="Bonito G."/>
        </authorList>
    </citation>
    <scope>NUCLEOTIDE SEQUENCE</scope>
    <source>
        <strain evidence="1">MES-2147</strain>
    </source>
</reference>
<evidence type="ECO:0000313" key="2">
    <source>
        <dbReference type="Proteomes" id="UP000749646"/>
    </source>
</evidence>
<accession>A0A9P6J4W6</accession>